<dbReference type="InterPro" id="IPR027417">
    <property type="entry name" value="P-loop_NTPase"/>
</dbReference>
<evidence type="ECO:0000313" key="2">
    <source>
        <dbReference type="Proteomes" id="UP000295131"/>
    </source>
</evidence>
<name>A0A4R5PP76_9HYPH</name>
<comment type="caution">
    <text evidence="1">The sequence shown here is derived from an EMBL/GenBank/DDBJ whole genome shotgun (WGS) entry which is preliminary data.</text>
</comment>
<evidence type="ECO:0008006" key="3">
    <source>
        <dbReference type="Google" id="ProtNLM"/>
    </source>
</evidence>
<evidence type="ECO:0000313" key="1">
    <source>
        <dbReference type="EMBL" id="TDH38728.1"/>
    </source>
</evidence>
<protein>
    <recommendedName>
        <fullName evidence="3">Sulfotransferase family protein</fullName>
    </recommendedName>
</protein>
<dbReference type="Gene3D" id="3.40.50.300">
    <property type="entry name" value="P-loop containing nucleotide triphosphate hydrolases"/>
    <property type="match status" value="1"/>
</dbReference>
<gene>
    <name evidence="1" type="ORF">E2A64_06430</name>
</gene>
<sequence>MERSLLLEKPDPGARGFFHRLTPARRLPAMRRSVFFLHIPKTAGTSFNSVFRPEFGCDRFFDHCESRPPTILKEIQQDEQPFFASGHIQFTHCASLIRNPGVFSFTLVREPRAQLNSHLNWVKAYGDRRKPERLKEIAPKIAELARQLWDVDLNDIDRIRPILDNDVGMRLFDNSQTRYLRQVTKTRSITQECFETALKAYDSFSLVATMEDIRSANAYLKSLFPRIKLVHHENRSRLSGGIDFDNAKSREFYERFINYDRRLHQSYLERSREDFFPAQEARPKLMNRFRALLR</sequence>
<reference evidence="1 2" key="1">
    <citation type="journal article" date="2013" name="Int. J. Syst. Evol. Microbiol.">
        <title>Hoeflea suaedae sp. nov., an endophytic bacterium isolated from the root of the halophyte Suaeda maritima.</title>
        <authorList>
            <person name="Chung E.J."/>
            <person name="Park J.A."/>
            <person name="Pramanik P."/>
            <person name="Bibi F."/>
            <person name="Jeon C.O."/>
            <person name="Chung Y.R."/>
        </authorList>
    </citation>
    <scope>NUCLEOTIDE SEQUENCE [LARGE SCALE GENOMIC DNA]</scope>
    <source>
        <strain evidence="1 2">YC6898</strain>
    </source>
</reference>
<keyword evidence="2" id="KW-1185">Reference proteome</keyword>
<dbReference type="EMBL" id="SMSI01000001">
    <property type="protein sequence ID" value="TDH38728.1"/>
    <property type="molecule type" value="Genomic_DNA"/>
</dbReference>
<organism evidence="1 2">
    <name type="scientific">Pseudohoeflea suaedae</name>
    <dbReference type="NCBI Taxonomy" id="877384"/>
    <lineage>
        <taxon>Bacteria</taxon>
        <taxon>Pseudomonadati</taxon>
        <taxon>Pseudomonadota</taxon>
        <taxon>Alphaproteobacteria</taxon>
        <taxon>Hyphomicrobiales</taxon>
        <taxon>Rhizobiaceae</taxon>
        <taxon>Pseudohoeflea</taxon>
    </lineage>
</organism>
<proteinExistence type="predicted"/>
<dbReference type="Proteomes" id="UP000295131">
    <property type="component" value="Unassembled WGS sequence"/>
</dbReference>
<dbReference type="SUPFAM" id="SSF52540">
    <property type="entry name" value="P-loop containing nucleoside triphosphate hydrolases"/>
    <property type="match status" value="1"/>
</dbReference>
<dbReference type="AlphaFoldDB" id="A0A4R5PP76"/>
<accession>A0A4R5PP76</accession>